<feature type="compositionally biased region" description="Low complexity" evidence="1">
    <location>
        <begin position="40"/>
        <end position="54"/>
    </location>
</feature>
<evidence type="ECO:0000313" key="3">
    <source>
        <dbReference type="EMBL" id="SFD08905.1"/>
    </source>
</evidence>
<keyword evidence="4" id="KW-1185">Reference proteome</keyword>
<gene>
    <name evidence="3" type="ORF">SAMN04488094_1152</name>
</gene>
<evidence type="ECO:0000313" key="4">
    <source>
        <dbReference type="Proteomes" id="UP000198728"/>
    </source>
</evidence>
<feature type="region of interest" description="Disordered" evidence="1">
    <location>
        <begin position="32"/>
        <end position="67"/>
    </location>
</feature>
<keyword evidence="2" id="KW-0472">Membrane</keyword>
<keyword evidence="2" id="KW-1133">Transmembrane helix</keyword>
<evidence type="ECO:0000256" key="2">
    <source>
        <dbReference type="SAM" id="Phobius"/>
    </source>
</evidence>
<reference evidence="3 4" key="1">
    <citation type="submission" date="2016-10" db="EMBL/GenBank/DDBJ databases">
        <authorList>
            <person name="de Groot N.N."/>
        </authorList>
    </citation>
    <scope>NUCLEOTIDE SEQUENCE [LARGE SCALE GENOMIC DNA]</scope>
    <source>
        <strain evidence="3 4">DSM 19548</strain>
    </source>
</reference>
<sequence length="101" mass="10522">MIHGANGTKQAGKRGIMEQSARSFYAYESGPYTASRNTSERASTVASASSVSNSHLLPDLAVPTSPDRFPRTALTNAVNGFAGTYGLVAVVCTVVLLMVAV</sequence>
<dbReference type="Proteomes" id="UP000198728">
    <property type="component" value="Unassembled WGS sequence"/>
</dbReference>
<evidence type="ECO:0000256" key="1">
    <source>
        <dbReference type="SAM" id="MobiDB-lite"/>
    </source>
</evidence>
<feature type="transmembrane region" description="Helical" evidence="2">
    <location>
        <begin position="78"/>
        <end position="100"/>
    </location>
</feature>
<dbReference type="AlphaFoldDB" id="A0A1I1PGM8"/>
<organism evidence="3 4">
    <name type="scientific">Tropicimonas isoalkanivorans</name>
    <dbReference type="NCBI Taxonomy" id="441112"/>
    <lineage>
        <taxon>Bacteria</taxon>
        <taxon>Pseudomonadati</taxon>
        <taxon>Pseudomonadota</taxon>
        <taxon>Alphaproteobacteria</taxon>
        <taxon>Rhodobacterales</taxon>
        <taxon>Roseobacteraceae</taxon>
        <taxon>Tropicimonas</taxon>
    </lineage>
</organism>
<proteinExistence type="predicted"/>
<accession>A0A1I1PGM8</accession>
<dbReference type="STRING" id="441112.SAMN04488094_1152"/>
<name>A0A1I1PGM8_9RHOB</name>
<protein>
    <submittedName>
        <fullName evidence="3">Uncharacterized protein</fullName>
    </submittedName>
</protein>
<dbReference type="EMBL" id="FOLG01000015">
    <property type="protein sequence ID" value="SFD08905.1"/>
    <property type="molecule type" value="Genomic_DNA"/>
</dbReference>
<keyword evidence="2" id="KW-0812">Transmembrane</keyword>